<gene>
    <name evidence="2 4" type="ORF">P152DRAFT_292334</name>
</gene>
<keyword evidence="3" id="KW-1185">Reference proteome</keyword>
<reference evidence="2 4" key="1">
    <citation type="submission" date="2020-01" db="EMBL/GenBank/DDBJ databases">
        <authorList>
            <consortium name="DOE Joint Genome Institute"/>
            <person name="Haridas S."/>
            <person name="Albert R."/>
            <person name="Binder M."/>
            <person name="Bloem J."/>
            <person name="Labutti K."/>
            <person name="Salamov A."/>
            <person name="Andreopoulos B."/>
            <person name="Baker S.E."/>
            <person name="Barry K."/>
            <person name="Bills G."/>
            <person name="Bluhm B.H."/>
            <person name="Cannon C."/>
            <person name="Castanera R."/>
            <person name="Culley D.E."/>
            <person name="Daum C."/>
            <person name="Ezra D."/>
            <person name="Gonzalez J.B."/>
            <person name="Henrissat B."/>
            <person name="Kuo A."/>
            <person name="Liang C."/>
            <person name="Lipzen A."/>
            <person name="Lutzoni F."/>
            <person name="Magnuson J."/>
            <person name="Mondo S."/>
            <person name="Nolan M."/>
            <person name="Ohm R."/>
            <person name="Pangilinan J."/>
            <person name="Park H.-J."/>
            <person name="Ramirez L."/>
            <person name="Alfaro M."/>
            <person name="Sun H."/>
            <person name="Tritt A."/>
            <person name="Yoshinaga Y."/>
            <person name="Zwiers L.-H."/>
            <person name="Turgeon B.G."/>
            <person name="Goodwin S.B."/>
            <person name="Spatafora J.W."/>
            <person name="Crous P.W."/>
            <person name="Grigoriev I.V."/>
        </authorList>
    </citation>
    <scope>NUCLEOTIDE SEQUENCE</scope>
    <source>
        <strain evidence="2 4">CBS 781.70</strain>
    </source>
</reference>
<name>A0A6G1G6Y5_9PEZI</name>
<keyword evidence="1" id="KW-0812">Transmembrane</keyword>
<proteinExistence type="predicted"/>
<dbReference type="RefSeq" id="XP_033535439.1">
    <property type="nucleotide sequence ID" value="XM_033675026.1"/>
</dbReference>
<accession>A0A6G1G6Y5</accession>
<sequence>MVKHFPPVSCPLLRLPARLPFPESSESMLLLKSPTTGILLTSPLFQLNSPFQLHLLLRPNTLPYISQSFPVFIYASLLRLLYTIRGARSPERPFRLWRRPAALAVPGPDKIARQRGLFCVIEIPKPHQGLEGENEVKPTGQIRSQVNIGFFNIHCIHCLVTFQNDVAGESATRLYIYPSSPIMDVLVLACHLILAILVLNYIVGVARSVEVVIPSILSALRATHSV</sequence>
<protein>
    <submittedName>
        <fullName evidence="2 4">Uncharacterized protein</fullName>
    </submittedName>
</protein>
<dbReference type="Proteomes" id="UP000504638">
    <property type="component" value="Unplaced"/>
</dbReference>
<reference evidence="4" key="3">
    <citation type="submission" date="2025-04" db="UniProtKB">
        <authorList>
            <consortium name="RefSeq"/>
        </authorList>
    </citation>
    <scope>IDENTIFICATION</scope>
    <source>
        <strain evidence="4">CBS 781.70</strain>
    </source>
</reference>
<dbReference type="AlphaFoldDB" id="A0A6G1G6Y5"/>
<dbReference type="EMBL" id="ML975154">
    <property type="protein sequence ID" value="KAF1813808.1"/>
    <property type="molecule type" value="Genomic_DNA"/>
</dbReference>
<evidence type="ECO:0000313" key="3">
    <source>
        <dbReference type="Proteomes" id="UP000504638"/>
    </source>
</evidence>
<evidence type="ECO:0000256" key="1">
    <source>
        <dbReference type="SAM" id="Phobius"/>
    </source>
</evidence>
<evidence type="ECO:0000313" key="2">
    <source>
        <dbReference type="EMBL" id="KAF1813808.1"/>
    </source>
</evidence>
<keyword evidence="1" id="KW-0472">Membrane</keyword>
<keyword evidence="1" id="KW-1133">Transmembrane helix</keyword>
<evidence type="ECO:0000313" key="4">
    <source>
        <dbReference type="RefSeq" id="XP_033535439.1"/>
    </source>
</evidence>
<feature type="transmembrane region" description="Helical" evidence="1">
    <location>
        <begin position="182"/>
        <end position="203"/>
    </location>
</feature>
<dbReference type="GeneID" id="54415596"/>
<reference evidence="4" key="2">
    <citation type="submission" date="2020-04" db="EMBL/GenBank/DDBJ databases">
        <authorList>
            <consortium name="NCBI Genome Project"/>
        </authorList>
    </citation>
    <scope>NUCLEOTIDE SEQUENCE</scope>
    <source>
        <strain evidence="4">CBS 781.70</strain>
    </source>
</reference>
<organism evidence="2">
    <name type="scientific">Eremomyces bilateralis CBS 781.70</name>
    <dbReference type="NCBI Taxonomy" id="1392243"/>
    <lineage>
        <taxon>Eukaryota</taxon>
        <taxon>Fungi</taxon>
        <taxon>Dikarya</taxon>
        <taxon>Ascomycota</taxon>
        <taxon>Pezizomycotina</taxon>
        <taxon>Dothideomycetes</taxon>
        <taxon>Dothideomycetes incertae sedis</taxon>
        <taxon>Eremomycetales</taxon>
        <taxon>Eremomycetaceae</taxon>
        <taxon>Eremomyces</taxon>
    </lineage>
</organism>